<dbReference type="RefSeq" id="WP_106932700.1">
    <property type="nucleotide sequence ID" value="NZ_PYFT01000001.1"/>
</dbReference>
<keyword evidence="2" id="KW-0862">Zinc</keyword>
<keyword evidence="3" id="KW-0175">Coiled coil</keyword>
<dbReference type="Gene3D" id="3.40.50.300">
    <property type="entry name" value="P-loop containing nucleotide triphosphate hydrolases"/>
    <property type="match status" value="1"/>
</dbReference>
<keyword evidence="8" id="KW-1185">Reference proteome</keyword>
<keyword evidence="7" id="KW-0547">Nucleotide-binding</keyword>
<dbReference type="CDD" id="cd18793">
    <property type="entry name" value="SF2_C_SNF"/>
    <property type="match status" value="1"/>
</dbReference>
<dbReference type="PROSITE" id="PS50966">
    <property type="entry name" value="ZF_SWIM"/>
    <property type="match status" value="1"/>
</dbReference>
<evidence type="ECO:0000256" key="1">
    <source>
        <dbReference type="ARBA" id="ARBA00022801"/>
    </source>
</evidence>
<protein>
    <submittedName>
        <fullName evidence="7">DNA helicase</fullName>
    </submittedName>
</protein>
<gene>
    <name evidence="7" type="ORF">AHMF7605_25015</name>
</gene>
<dbReference type="PROSITE" id="PS51194">
    <property type="entry name" value="HELICASE_CTER"/>
    <property type="match status" value="1"/>
</dbReference>
<dbReference type="SUPFAM" id="SSF52540">
    <property type="entry name" value="P-loop containing nucleoside triphosphate hydrolases"/>
    <property type="match status" value="2"/>
</dbReference>
<sequence>MLANEQETGNQEEKTRQATDYVLEGTRVATITYKDIVNYSTPEVLATIGSSYEVYPTFLSLNQGSFTFSGRGITIPEVKVVQFPDTIWLTCSCSAPKINLCAHQAQVLQALTIRPELRVFFDEQLRREKIISTAREYGLAEAENLDEYFNLEYTNKSVTVIPRIKELLPVNAETQAFLSTALLPPTKVPIPTQVAVKETSRLIVVLTEHRYYKHLYLELYQAALTQEGKIKNPLQVISPADLIWLTENPEEVKFYSAITKFQRNYHTDPVESDREALKALVKNPLHLSFYLHQPKKNAVGVEGTSLVPVQLQNLPLNLELDVEVKDSFYQITGDLRLAEQKINLLKLLVKHEYFIQIKNNLYLIQNPDLHRVIQFFKKRNHKILIHASKFAEFRETILASLESKIQINYSYVKPATEKQIVDYGFYETQEPLIYLSESEDFILITPVMRYGPLEIPIHSRKQIYATDARGNAFTLARNEEAENNLMAAVLQEHPYFYEQLHLDCFYLHRTRFLEEGWFLDAFDNWQQQGISILGFKELKNNNLNPYKAKISILVTSGINWFDTALDVRFGKQKVPLKYLHQSIRNKNKFVKLDDGSQGIIPEEWLTRFTAYFEAGEVVNEQIRTSKINFSSITELYETEVLSQEVRTELAFYREQLSSFEAIPDVAVPEGLQATLRDYQKEGLNWLHFLDQFNFGGCLADDMGLGKTIQVLAFILTQRGKTERNTNLVVVPTSLLFNWQEEVAKFAPSLKTCTLHGANRIKNLDGLDEYEIILTSYGTLLSDIQVLKEYIFNYIILDESQNIKNPESQRYRAVRLLQSRNKLVLTGTPIENNTFDLYGQLSFACPGLLGNKRYFRDHYSTPIDKFKNSRRAAELQRKVSPFILRRTKEQVAQELPDKTEIIIYCQMGLEQRRVYEAAEREIRDYISAQDEGEIKKNSMHVLRGLTKLRQICNSPALLPDGDYNVTASAKTEILMEQIESKAPYHKILVFSQFVSMLELIQKELETRHIPYSLLTGQTKDRAGAVNSFQDEDCIRVFLISLKAGGTGLNLTRADYVYLVDPWWNPAVENQAIDRTYRIGQKKNVVAVRLICPDTVEEKIKNLQETKKELAQEVIKTENSILKSLSKQDLLGLFS</sequence>
<keyword evidence="7" id="KW-0347">Helicase</keyword>
<dbReference type="InterPro" id="IPR000330">
    <property type="entry name" value="SNF2_N"/>
</dbReference>
<dbReference type="PROSITE" id="PS51192">
    <property type="entry name" value="HELICASE_ATP_BIND_1"/>
    <property type="match status" value="1"/>
</dbReference>
<dbReference type="Proteomes" id="UP000240357">
    <property type="component" value="Unassembled WGS sequence"/>
</dbReference>
<evidence type="ECO:0000256" key="2">
    <source>
        <dbReference type="PROSITE-ProRule" id="PRU00325"/>
    </source>
</evidence>
<dbReference type="Pfam" id="PF00176">
    <property type="entry name" value="SNF2-rel_dom"/>
    <property type="match status" value="1"/>
</dbReference>
<proteinExistence type="predicted"/>
<dbReference type="PANTHER" id="PTHR10799">
    <property type="entry name" value="SNF2/RAD54 HELICASE FAMILY"/>
    <property type="match status" value="1"/>
</dbReference>
<dbReference type="Gene3D" id="3.40.50.10810">
    <property type="entry name" value="Tandem AAA-ATPase domain"/>
    <property type="match status" value="1"/>
</dbReference>
<feature type="coiled-coil region" evidence="3">
    <location>
        <begin position="1091"/>
        <end position="1118"/>
    </location>
</feature>
<keyword evidence="2" id="KW-0479">Metal-binding</keyword>
<dbReference type="GO" id="GO:0004386">
    <property type="term" value="F:helicase activity"/>
    <property type="evidence" value="ECO:0007669"/>
    <property type="project" value="UniProtKB-KW"/>
</dbReference>
<organism evidence="7 8">
    <name type="scientific">Adhaeribacter arboris</name>
    <dbReference type="NCBI Taxonomy" id="2072846"/>
    <lineage>
        <taxon>Bacteria</taxon>
        <taxon>Pseudomonadati</taxon>
        <taxon>Bacteroidota</taxon>
        <taxon>Cytophagia</taxon>
        <taxon>Cytophagales</taxon>
        <taxon>Hymenobacteraceae</taxon>
        <taxon>Adhaeribacter</taxon>
    </lineage>
</organism>
<reference evidence="7 8" key="1">
    <citation type="submission" date="2018-03" db="EMBL/GenBank/DDBJ databases">
        <title>Adhaeribacter sp. HMF7605 Genome sequencing and assembly.</title>
        <authorList>
            <person name="Kang H."/>
            <person name="Kang J."/>
            <person name="Cha I."/>
            <person name="Kim H."/>
            <person name="Joh K."/>
        </authorList>
    </citation>
    <scope>NUCLEOTIDE SEQUENCE [LARGE SCALE GENOMIC DNA]</scope>
    <source>
        <strain evidence="7 8">HMF7605</strain>
    </source>
</reference>
<dbReference type="CDD" id="cd18012">
    <property type="entry name" value="DEXQc_arch_SWI2_SNF2"/>
    <property type="match status" value="1"/>
</dbReference>
<comment type="caution">
    <text evidence="7">The sequence shown here is derived from an EMBL/GenBank/DDBJ whole genome shotgun (WGS) entry which is preliminary data.</text>
</comment>
<accession>A0A2T2YLY3</accession>
<keyword evidence="2" id="KW-0863">Zinc-finger</keyword>
<evidence type="ECO:0000313" key="8">
    <source>
        <dbReference type="Proteomes" id="UP000240357"/>
    </source>
</evidence>
<evidence type="ECO:0000313" key="7">
    <source>
        <dbReference type="EMBL" id="PSR56522.1"/>
    </source>
</evidence>
<dbReference type="InterPro" id="IPR027417">
    <property type="entry name" value="P-loop_NTPase"/>
</dbReference>
<evidence type="ECO:0000259" key="4">
    <source>
        <dbReference type="PROSITE" id="PS50966"/>
    </source>
</evidence>
<feature type="domain" description="Helicase ATP-binding" evidence="5">
    <location>
        <begin position="687"/>
        <end position="846"/>
    </location>
</feature>
<dbReference type="InterPro" id="IPR049730">
    <property type="entry name" value="SNF2/RAD54-like_C"/>
</dbReference>
<feature type="domain" description="Helicase C-terminal" evidence="6">
    <location>
        <begin position="969"/>
        <end position="1120"/>
    </location>
</feature>
<dbReference type="InterPro" id="IPR007527">
    <property type="entry name" value="Znf_SWIM"/>
</dbReference>
<feature type="domain" description="SWIM-type" evidence="4">
    <location>
        <begin position="76"/>
        <end position="112"/>
    </location>
</feature>
<evidence type="ECO:0000259" key="6">
    <source>
        <dbReference type="PROSITE" id="PS51194"/>
    </source>
</evidence>
<evidence type="ECO:0000259" key="5">
    <source>
        <dbReference type="PROSITE" id="PS51192"/>
    </source>
</evidence>
<dbReference type="GO" id="GO:0008270">
    <property type="term" value="F:zinc ion binding"/>
    <property type="evidence" value="ECO:0007669"/>
    <property type="project" value="UniProtKB-KW"/>
</dbReference>
<dbReference type="SMART" id="SM00487">
    <property type="entry name" value="DEXDc"/>
    <property type="match status" value="1"/>
</dbReference>
<dbReference type="EMBL" id="PYFT01000001">
    <property type="protein sequence ID" value="PSR56522.1"/>
    <property type="molecule type" value="Genomic_DNA"/>
</dbReference>
<dbReference type="InterPro" id="IPR038718">
    <property type="entry name" value="SNF2-like_sf"/>
</dbReference>
<dbReference type="Pfam" id="PF00271">
    <property type="entry name" value="Helicase_C"/>
    <property type="match status" value="1"/>
</dbReference>
<dbReference type="GO" id="GO:0005524">
    <property type="term" value="F:ATP binding"/>
    <property type="evidence" value="ECO:0007669"/>
    <property type="project" value="InterPro"/>
</dbReference>
<keyword evidence="1" id="KW-0378">Hydrolase</keyword>
<dbReference type="InterPro" id="IPR001650">
    <property type="entry name" value="Helicase_C-like"/>
</dbReference>
<dbReference type="AlphaFoldDB" id="A0A2T2YLY3"/>
<dbReference type="OrthoDB" id="9760715at2"/>
<evidence type="ECO:0000256" key="3">
    <source>
        <dbReference type="SAM" id="Coils"/>
    </source>
</evidence>
<dbReference type="InterPro" id="IPR013663">
    <property type="entry name" value="Helicase_SWF/SNF/SWI_bac"/>
</dbReference>
<name>A0A2T2YLY3_9BACT</name>
<dbReference type="Pfam" id="PF08455">
    <property type="entry name" value="SNF2_assoc"/>
    <property type="match status" value="1"/>
</dbReference>
<dbReference type="GO" id="GO:0016787">
    <property type="term" value="F:hydrolase activity"/>
    <property type="evidence" value="ECO:0007669"/>
    <property type="project" value="UniProtKB-KW"/>
</dbReference>
<dbReference type="SMART" id="SM00490">
    <property type="entry name" value="HELICc"/>
    <property type="match status" value="1"/>
</dbReference>
<dbReference type="InterPro" id="IPR014001">
    <property type="entry name" value="Helicase_ATP-bd"/>
</dbReference>
<keyword evidence="7" id="KW-0067">ATP-binding</keyword>